<comment type="caution">
    <text evidence="1">The sequence shown here is derived from an EMBL/GenBank/DDBJ whole genome shotgun (WGS) entry which is preliminary data.</text>
</comment>
<dbReference type="Gene3D" id="2.160.20.120">
    <property type="match status" value="1"/>
</dbReference>
<evidence type="ECO:0000313" key="1">
    <source>
        <dbReference type="EMBL" id="KTD87261.1"/>
    </source>
</evidence>
<dbReference type="AlphaFoldDB" id="A0A0W1B104"/>
<proteinExistence type="predicted"/>
<reference evidence="1 2" key="1">
    <citation type="journal article" date="2015" name="Int. Biodeterior. Biodegradation">
        <title>Physiological and genetic screening methods for the isolation of methyl tert-butyl ether-degrading bacteria for bioremediation purposes.</title>
        <authorList>
            <person name="Guisado I.M."/>
            <person name="Purswani J."/>
            <person name="Gonzalez Lopez J."/>
            <person name="Pozo C."/>
        </authorList>
    </citation>
    <scope>NUCLEOTIDE SEQUENCE [LARGE SCALE GENOMIC DNA]</scope>
    <source>
        <strain evidence="1 2">SH7</strain>
    </source>
</reference>
<gene>
    <name evidence="1" type="ORF">UQ64_10540</name>
</gene>
<accession>A0A0W1B104</accession>
<protein>
    <recommendedName>
        <fullName evidence="3">Bactofilin</fullName>
    </recommendedName>
</protein>
<dbReference type="EMBL" id="LCZJ02000018">
    <property type="protein sequence ID" value="KTD87261.1"/>
    <property type="molecule type" value="Genomic_DNA"/>
</dbReference>
<evidence type="ECO:0000313" key="2">
    <source>
        <dbReference type="Proteomes" id="UP000054709"/>
    </source>
</evidence>
<dbReference type="Proteomes" id="UP000054709">
    <property type="component" value="Unassembled WGS sequence"/>
</dbReference>
<organism evidence="1 2">
    <name type="scientific">Paenibacillus etheri</name>
    <dbReference type="NCBI Taxonomy" id="1306852"/>
    <lineage>
        <taxon>Bacteria</taxon>
        <taxon>Bacillati</taxon>
        <taxon>Bacillota</taxon>
        <taxon>Bacilli</taxon>
        <taxon>Bacillales</taxon>
        <taxon>Paenibacillaceae</taxon>
        <taxon>Paenibacillus</taxon>
    </lineage>
</organism>
<evidence type="ECO:0008006" key="3">
    <source>
        <dbReference type="Google" id="ProtNLM"/>
    </source>
</evidence>
<sequence length="218" mass="23296">MNDNLKIIGTTSSAGGSFKDVKITGECKFAGDVNCEKLNLTGNANIAGNLHMKQMKITGEIALEGSLEGDSLHGQGEIKAASVKIDKLHLYGNLDVKGDCEGEKLQISGALSVAGLLSAEHLEIKLFGPSSAKEVGGSILTIKKSKTGRLLHMMKPTSKIMFEAGLIEGDAIDLISTKASMVRGERVIIGPDCEIEMVEFRDTLEVHKHATVKHQVKI</sequence>
<name>A0A0W1B104_9BACL</name>
<dbReference type="OrthoDB" id="1730007at2"/>
<dbReference type="RefSeq" id="WP_060622788.1">
    <property type="nucleotide sequence ID" value="NZ_LCZJ02000018.1"/>
</dbReference>
<keyword evidence="2" id="KW-1185">Reference proteome</keyword>